<keyword evidence="6" id="KW-0695">RNA-directed DNA polymerase</keyword>
<feature type="domain" description="Integrase catalytic" evidence="8">
    <location>
        <begin position="778"/>
        <end position="953"/>
    </location>
</feature>
<dbReference type="CDD" id="cd09274">
    <property type="entry name" value="RNase_HI_RT_Ty3"/>
    <property type="match status" value="1"/>
</dbReference>
<proteinExistence type="predicted"/>
<dbReference type="GO" id="GO:0016787">
    <property type="term" value="F:hydrolase activity"/>
    <property type="evidence" value="ECO:0007669"/>
    <property type="project" value="UniProtKB-KW"/>
</dbReference>
<dbReference type="Pfam" id="PF07727">
    <property type="entry name" value="RVT_2"/>
    <property type="match status" value="2"/>
</dbReference>
<dbReference type="PANTHER" id="PTHR11439:SF483">
    <property type="entry name" value="PEPTIDE SYNTHASE GLIP-LIKE, PUTATIVE (AFU_ORTHOLOGUE AFUA_3G12920)-RELATED"/>
    <property type="match status" value="1"/>
</dbReference>
<dbReference type="GO" id="GO:0003676">
    <property type="term" value="F:nucleic acid binding"/>
    <property type="evidence" value="ECO:0007669"/>
    <property type="project" value="InterPro"/>
</dbReference>
<feature type="compositionally biased region" description="Acidic residues" evidence="7">
    <location>
        <begin position="1665"/>
        <end position="1690"/>
    </location>
</feature>
<accession>A0A6L2NGM3</accession>
<dbReference type="Pfam" id="PF24626">
    <property type="entry name" value="SH3_Tf2-1"/>
    <property type="match status" value="1"/>
</dbReference>
<feature type="compositionally biased region" description="Acidic residues" evidence="7">
    <location>
        <begin position="1698"/>
        <end position="1710"/>
    </location>
</feature>
<dbReference type="Pfam" id="PF17917">
    <property type="entry name" value="RT_RNaseH"/>
    <property type="match status" value="1"/>
</dbReference>
<dbReference type="InterPro" id="IPR036397">
    <property type="entry name" value="RNaseH_sf"/>
</dbReference>
<evidence type="ECO:0000256" key="6">
    <source>
        <dbReference type="ARBA" id="ARBA00022918"/>
    </source>
</evidence>
<evidence type="ECO:0000256" key="4">
    <source>
        <dbReference type="ARBA" id="ARBA00022759"/>
    </source>
</evidence>
<evidence type="ECO:0000256" key="7">
    <source>
        <dbReference type="SAM" id="MobiDB-lite"/>
    </source>
</evidence>
<feature type="compositionally biased region" description="Basic and acidic residues" evidence="7">
    <location>
        <begin position="1654"/>
        <end position="1664"/>
    </location>
</feature>
<evidence type="ECO:0000256" key="3">
    <source>
        <dbReference type="ARBA" id="ARBA00022722"/>
    </source>
</evidence>
<evidence type="ECO:0000313" key="9">
    <source>
        <dbReference type="EMBL" id="GEU85170.1"/>
    </source>
</evidence>
<keyword evidence="3" id="KW-0540">Nuclease</keyword>
<reference evidence="9" key="1">
    <citation type="journal article" date="2019" name="Sci. Rep.">
        <title>Draft genome of Tanacetum cinerariifolium, the natural source of mosquito coil.</title>
        <authorList>
            <person name="Yamashiro T."/>
            <person name="Shiraishi A."/>
            <person name="Satake H."/>
            <person name="Nakayama K."/>
        </authorList>
    </citation>
    <scope>NUCLEOTIDE SEQUENCE</scope>
</reference>
<evidence type="ECO:0000256" key="2">
    <source>
        <dbReference type="ARBA" id="ARBA00022695"/>
    </source>
</evidence>
<evidence type="ECO:0000256" key="1">
    <source>
        <dbReference type="ARBA" id="ARBA00022679"/>
    </source>
</evidence>
<dbReference type="Pfam" id="PF00665">
    <property type="entry name" value="rve"/>
    <property type="match status" value="1"/>
</dbReference>
<keyword evidence="2" id="KW-0548">Nucleotidyltransferase</keyword>
<dbReference type="InterPro" id="IPR043502">
    <property type="entry name" value="DNA/RNA_pol_sf"/>
</dbReference>
<feature type="compositionally biased region" description="Polar residues" evidence="7">
    <location>
        <begin position="542"/>
        <end position="571"/>
    </location>
</feature>
<dbReference type="GO" id="GO:0003964">
    <property type="term" value="F:RNA-directed DNA polymerase activity"/>
    <property type="evidence" value="ECO:0007669"/>
    <property type="project" value="UniProtKB-KW"/>
</dbReference>
<organism evidence="9">
    <name type="scientific">Tanacetum cinerariifolium</name>
    <name type="common">Dalmatian daisy</name>
    <name type="synonym">Chrysanthemum cinerariifolium</name>
    <dbReference type="NCBI Taxonomy" id="118510"/>
    <lineage>
        <taxon>Eukaryota</taxon>
        <taxon>Viridiplantae</taxon>
        <taxon>Streptophyta</taxon>
        <taxon>Embryophyta</taxon>
        <taxon>Tracheophyta</taxon>
        <taxon>Spermatophyta</taxon>
        <taxon>Magnoliopsida</taxon>
        <taxon>eudicotyledons</taxon>
        <taxon>Gunneridae</taxon>
        <taxon>Pentapetalae</taxon>
        <taxon>asterids</taxon>
        <taxon>campanulids</taxon>
        <taxon>Asterales</taxon>
        <taxon>Asteraceae</taxon>
        <taxon>Asteroideae</taxon>
        <taxon>Anthemideae</taxon>
        <taxon>Anthemidinae</taxon>
        <taxon>Tanacetum</taxon>
    </lineage>
</organism>
<protein>
    <submittedName>
        <fullName evidence="9">Retrovirus-related Pol polyprotein from transposon TNT 1-94</fullName>
    </submittedName>
</protein>
<dbReference type="PROSITE" id="PS50994">
    <property type="entry name" value="INTEGRASE"/>
    <property type="match status" value="1"/>
</dbReference>
<keyword evidence="5" id="KW-0378">Hydrolase</keyword>
<feature type="region of interest" description="Disordered" evidence="7">
    <location>
        <begin position="2015"/>
        <end position="2089"/>
    </location>
</feature>
<feature type="region of interest" description="Disordered" evidence="7">
    <location>
        <begin position="525"/>
        <end position="590"/>
    </location>
</feature>
<keyword evidence="4" id="KW-0255">Endonuclease</keyword>
<comment type="caution">
    <text evidence="9">The sequence shown here is derived from an EMBL/GenBank/DDBJ whole genome shotgun (WGS) entry which is preliminary data.</text>
</comment>
<evidence type="ECO:0000256" key="5">
    <source>
        <dbReference type="ARBA" id="ARBA00022801"/>
    </source>
</evidence>
<feature type="compositionally biased region" description="Basic and acidic residues" evidence="7">
    <location>
        <begin position="2037"/>
        <end position="2052"/>
    </location>
</feature>
<feature type="compositionally biased region" description="Acidic residues" evidence="7">
    <location>
        <begin position="1718"/>
        <end position="1728"/>
    </location>
</feature>
<dbReference type="EMBL" id="BKCJ010009051">
    <property type="protein sequence ID" value="GEU85170.1"/>
    <property type="molecule type" value="Genomic_DNA"/>
</dbReference>
<sequence length="2822" mass="321103">MDSIISLGQKNTLAEYMILSGADNRPPMLDKDLTKKYAELSASEKIQADCDMKSNNIILQELPLIQETKTLFKMAGLQCNKFMGDKGKIIMVLLTRVMLRAQREIQQVDRQRLLNATTVKTEDLDTYDSDCDDLSNAQAVLMANISNYGSDVISEVPNSDNYLNDMDNQMGQSAQTMHMLTKPQPFYDSVHKQALGYQNPSYLKKSQRMKPILYDGIVISEKHVAMLVIDNEETLLLEEESRSKMFEKAKDPETVKQNISHKPIDYEKLNRLIEYFEKRFTPQQDLLAEQAFWLCISNPTIESSLPRVRVDVPIKLPKVSLVNESLKKLKFQLVQFDSVVKKRMTPNALTEDIVSTVLNCMSLNVDCMNVDIQRSESCEKCLNLDAEFSKSKQEYNDLLNKYSQVEKYCISLEVSMHLKQEVFQKDESCVCQNAPKIPEYFQKDDLKAQLKGKDTTIFKQAKAKQPFNNELDFACKHAKRIQELLVYVRYTCPSAIQLSEIKVAITPMNKIKKVTFAEIIITSSTNKETHDSNKPMLHSTGVKCSTSASRSKPSGNTKNTRISQLSRSNKINKVEDQPRSIKTRKNNKNHVKKVKCDDHVMQSSSNAKSVYVSNNNGPVKNSVNDVKSGCLCAICGSPQLMQCLLSNPLLTKMQYKTRDTGLLQETQKNVKHVGSSKLAKIVESKNANHSKPNHTWRSTATDMPSSSSLVLTGFPDCTLVSGLQMFKTHDRNRSQLMNFVSIFLGTVRFRNDQIARIMGYGDYQLGNVVISRGKAKKSSYQPKAEDTNQQKLYLLHMDLCGPMRVISINEKRYILVIFDDYSRFTWVRFLRTKDEAHAAIIKFIKNIQFRLNATVWNVRIYNGTEFVNQILCEFYENIGISHQTSIARTPQLNGVVERQNQTLVEAAQTMLIFSKAPLFLGAEAINKACYTQNCSLIRHRYNKTPYELMQNKKHDLSFLHAPTKKAFRICNRRTRIISKTIHVTFDELTIMASEQFSLGPGLHVMTPATPSTGLVSNHVSQQPFILQNRDDWDRLFQPMFNEYFNPLKIAISPVQEAAPRAKVLADSPVSISNSQDAPSINNVFLIKLKWIYKIKKDESGGVLKNKARLVAQGFRQEEGIDFEESFAPVARIEVIRIFIANAAHKNMTIYQIYVKTAFLNGELKEEVYVSQPEGFVYQDNPSHVYKIKKALYGAVDPTLFTRHAGNDLILVQIYVDDIIFASTNIAMCDEFSNQMTNKFKMSMLGKMSFFLGFQISQSPKGIFINQSKYTSEIIKKYGLTSIDSVNTPMIENKKLDEDLQGKPVDATLYRGMIGSLMYLTASRPDLIYAVCLCAQYQAKHTEKHLQAVKRIFQYLKRTINMGLWYSEDTDMSLTSYADADHAGCQDTRRSTSGSTQFLGDKLVSWSSKKQKSTAISSTEAEYIALSGCCSQILWMRSQLTEYGFQFNKIPLYCDNKSAIALCCNNVQHSRAKHIDVCYHFIKEQVENGFMELYFTLSWRNKIGMYTSKHDYLLNTLQFVSRKETSQKYGAILPECLTNPQIKESKAYKTYLGYAIGTVPPKVTKKFKKASPSKKDSVLVPADEELVQKGKRVKRSAKKSLTTPTTGIVIREPPVETQSKGKEMVDVTRGKGIDLLSEVALTEEAQMKEVRKKSLRDFHKSHPSDSDESTESESESWGNDEDDNNNEEDSKEENNSEEHESDSEEDTDGSELDFKSNQQDDDDEDDDNVDDKSKGNKDREWIKTEVPVTSSSHSFDLASKFLNFLDIPHGDTEIVSPLHVHVHHEVPRIHTSSLLVIPVSVIPEASPVYTSIPQLSQTFTSPPLQSTPSLLPTTETTNIPSSIPDFASVFRFNDIVIALEKDAAKLKNDPLHTQVTTLVDDHLDTRMGATREEFMNFLSTSLTNRITEQVKNQLPQILLEEVSNFAPPMIKKMIQESLNKVNLAKASSQPQSTYEAETKLIEFTLKKILVDKMNSCESYLIALEHRKCSDGLVKSYNLHKEFFSSYYVYSLKRSRDDKDKYEGPSTGSDLGLKKRKTSKDAEPITSIKKKDSLSRSSKGTKSQPKSFGKSVHAEEPEFEVGDTDTPQGQEGNQEAEYIALSGCRAQILWMRSQITDYGFQFNKIPPYYNNKSEIALCCNSVQHPSTSIMPPKRNLASAASISEAPTMTQVAIKQLVVDSVATSLETQATTMANADNANRNPEPREAPVARKCSYKEFMSYQPFNFKGSDGAIGLICWFERTGSVFSRSNCTEDCKCRKTNINAQGRAYLLRDKNAHQDPNIVTDAFYDIEMADGNLVSTNTVIKGATLTLLNQRFKIDLMPIKVGSFNVVISMDWLSKYHAKILCNEKFVHIPIDGETLIIRVVEKKKSDEKRHKDIPVVREFLDVFPEDLPGLPLVRQVEFQIDLTHGAEPVAHAPYRLAPSEIQGLDVDPSKIKAVKNWETPTTPTEASRQLKPNEENYTTHDLEIGAVVFALKIWRHYLYGTKCTVFTNHKSLQYVLHRKELNMRQRRWLELLSDYDCEIHYHPGKANVVADTLCWKKQIKPLRVRSLIMTIHPKLPSQILKAQNESLKEENVNAKNYEEWTNHLKYVLMELVVLRTKAGSDKMYQECQNPSGLLVQLEIPMWKWERITMDFVTKLPKTLNEHDTILVIVDRLTKSAHFIPIRETNSMETLTRLCIKEIISRHAPRKGVIHFGKRGKLNPRYIRPLKILEWIGPVAYKPELPEELGNVHNTFHVSNLKKFLSDESLVIPIKELQLDEKLNFMEEPMEIMDREVKQLIQSRIPIGKVRWNSIRGPEFTWEREDEICAKHPHIFTNISSKSN</sequence>
<gene>
    <name evidence="9" type="ORF">Tci_057148</name>
</gene>
<dbReference type="PANTHER" id="PTHR11439">
    <property type="entry name" value="GAG-POL-RELATED RETROTRANSPOSON"/>
    <property type="match status" value="1"/>
</dbReference>
<dbReference type="SUPFAM" id="SSF56672">
    <property type="entry name" value="DNA/RNA polymerases"/>
    <property type="match status" value="2"/>
</dbReference>
<dbReference type="InterPro" id="IPR013103">
    <property type="entry name" value="RVT_2"/>
</dbReference>
<dbReference type="CDD" id="cd09272">
    <property type="entry name" value="RNase_HI_RT_Ty1"/>
    <property type="match status" value="1"/>
</dbReference>
<dbReference type="Pfam" id="PF08284">
    <property type="entry name" value="RVP_2"/>
    <property type="match status" value="1"/>
</dbReference>
<dbReference type="InterPro" id="IPR056924">
    <property type="entry name" value="SH3_Tf2-1"/>
</dbReference>
<dbReference type="GO" id="GO:0015074">
    <property type="term" value="P:DNA integration"/>
    <property type="evidence" value="ECO:0007669"/>
    <property type="project" value="InterPro"/>
</dbReference>
<dbReference type="InterPro" id="IPR041373">
    <property type="entry name" value="RT_RNaseH"/>
</dbReference>
<feature type="compositionally biased region" description="Basic and acidic residues" evidence="7">
    <location>
        <begin position="1729"/>
        <end position="1742"/>
    </location>
</feature>
<dbReference type="Gene3D" id="3.30.420.10">
    <property type="entry name" value="Ribonuclease H-like superfamily/Ribonuclease H"/>
    <property type="match status" value="2"/>
</dbReference>
<dbReference type="GO" id="GO:0004519">
    <property type="term" value="F:endonuclease activity"/>
    <property type="evidence" value="ECO:0007669"/>
    <property type="project" value="UniProtKB-KW"/>
</dbReference>
<dbReference type="SUPFAM" id="SSF53098">
    <property type="entry name" value="Ribonuclease H-like"/>
    <property type="match status" value="2"/>
</dbReference>
<feature type="compositionally biased region" description="Polar residues" evidence="7">
    <location>
        <begin position="2053"/>
        <end position="2064"/>
    </location>
</feature>
<dbReference type="InterPro" id="IPR012337">
    <property type="entry name" value="RNaseH-like_sf"/>
</dbReference>
<keyword evidence="1" id="KW-0808">Transferase</keyword>
<feature type="region of interest" description="Disordered" evidence="7">
    <location>
        <begin position="1650"/>
        <end position="1744"/>
    </location>
</feature>
<evidence type="ECO:0000259" key="8">
    <source>
        <dbReference type="PROSITE" id="PS50994"/>
    </source>
</evidence>
<name>A0A6L2NGM3_TANCI</name>
<dbReference type="InterPro" id="IPR001584">
    <property type="entry name" value="Integrase_cat-core"/>
</dbReference>
<feature type="compositionally biased region" description="Basic residues" evidence="7">
    <location>
        <begin position="581"/>
        <end position="590"/>
    </location>
</feature>